<accession>A0A162ELD6</accession>
<feature type="domain" description="YetF C-terminal" evidence="8">
    <location>
        <begin position="83"/>
        <end position="216"/>
    </location>
</feature>
<evidence type="ECO:0000259" key="9">
    <source>
        <dbReference type="Pfam" id="PF20730"/>
    </source>
</evidence>
<protein>
    <recommendedName>
        <fullName evidence="12">DUF421 domain-containing protein</fullName>
    </recommendedName>
</protein>
<dbReference type="Proteomes" id="UP000075806">
    <property type="component" value="Unassembled WGS sequence"/>
</dbReference>
<proteinExistence type="inferred from homology"/>
<dbReference type="InterPro" id="IPR023090">
    <property type="entry name" value="UPF0702_alpha/beta_dom_sf"/>
</dbReference>
<evidence type="ECO:0000313" key="11">
    <source>
        <dbReference type="Proteomes" id="UP000075806"/>
    </source>
</evidence>
<dbReference type="InterPro" id="IPR048454">
    <property type="entry name" value="YetF_N"/>
</dbReference>
<dbReference type="PANTHER" id="PTHR34582">
    <property type="entry name" value="UPF0702 TRANSMEMBRANE PROTEIN YCAP"/>
    <property type="match status" value="1"/>
</dbReference>
<dbReference type="PANTHER" id="PTHR34582:SF5">
    <property type="entry name" value="UPF0702 TRANSMEMBRANE PROTEIN YETF"/>
    <property type="match status" value="1"/>
</dbReference>
<keyword evidence="3" id="KW-1003">Cell membrane</keyword>
<sequence length="226" mass="25787">MANSFFSLTIELFVGFFALLVLTKFLGKNQITQLTPFDFISALVLGELVGNAIYDPEIGLHYVLYAIFFWGALIFVIEMITQKIRESRSILEGKPSLIISNGKIQYEELKKNKLDLNQLQHLLREKDVFSIREVQNGILETNGTVSVMKKYSYDSPKNKDIKLPSKSVALPIVLVMDGEIISESLDFLEKKEEWLTDELHQRGIAGIKAVLYAEWTENEGFEIQTF</sequence>
<dbReference type="GO" id="GO:0005886">
    <property type="term" value="C:plasma membrane"/>
    <property type="evidence" value="ECO:0007669"/>
    <property type="project" value="UniProtKB-SubCell"/>
</dbReference>
<evidence type="ECO:0000256" key="2">
    <source>
        <dbReference type="ARBA" id="ARBA00006448"/>
    </source>
</evidence>
<dbReference type="EMBL" id="LTAO01000009">
    <property type="protein sequence ID" value="KYG33171.1"/>
    <property type="molecule type" value="Genomic_DNA"/>
</dbReference>
<keyword evidence="11" id="KW-1185">Reference proteome</keyword>
<feature type="transmembrane region" description="Helical" evidence="7">
    <location>
        <begin position="60"/>
        <end position="80"/>
    </location>
</feature>
<comment type="caution">
    <text evidence="10">The sequence shown here is derived from an EMBL/GenBank/DDBJ whole genome shotgun (WGS) entry which is preliminary data.</text>
</comment>
<comment type="subcellular location">
    <subcellularLocation>
        <location evidence="1">Cell membrane</location>
        <topology evidence="1">Multi-pass membrane protein</topology>
    </subcellularLocation>
</comment>
<evidence type="ECO:0000256" key="1">
    <source>
        <dbReference type="ARBA" id="ARBA00004651"/>
    </source>
</evidence>
<keyword evidence="4 7" id="KW-0812">Transmembrane</keyword>
<evidence type="ECO:0000256" key="5">
    <source>
        <dbReference type="ARBA" id="ARBA00022989"/>
    </source>
</evidence>
<evidence type="ECO:0000256" key="7">
    <source>
        <dbReference type="SAM" id="Phobius"/>
    </source>
</evidence>
<dbReference type="Pfam" id="PF20730">
    <property type="entry name" value="YetF_N"/>
    <property type="match status" value="1"/>
</dbReference>
<dbReference type="RefSeq" id="WP_061948044.1">
    <property type="nucleotide sequence ID" value="NZ_LTAO01000009.1"/>
</dbReference>
<evidence type="ECO:0008006" key="12">
    <source>
        <dbReference type="Google" id="ProtNLM"/>
    </source>
</evidence>
<organism evidence="10 11">
    <name type="scientific">Alkalihalobacillus trypoxylicola</name>
    <dbReference type="NCBI Taxonomy" id="519424"/>
    <lineage>
        <taxon>Bacteria</taxon>
        <taxon>Bacillati</taxon>
        <taxon>Bacillota</taxon>
        <taxon>Bacilli</taxon>
        <taxon>Bacillales</taxon>
        <taxon>Bacillaceae</taxon>
        <taxon>Alkalihalobacillus</taxon>
    </lineage>
</organism>
<gene>
    <name evidence="10" type="ORF">AZF04_17660</name>
</gene>
<keyword evidence="5 7" id="KW-1133">Transmembrane helix</keyword>
<dbReference type="OrthoDB" id="1076133at2"/>
<evidence type="ECO:0000256" key="6">
    <source>
        <dbReference type="ARBA" id="ARBA00023136"/>
    </source>
</evidence>
<dbReference type="STRING" id="519424.AZF04_17660"/>
<dbReference type="InterPro" id="IPR007353">
    <property type="entry name" value="DUF421"/>
</dbReference>
<dbReference type="Pfam" id="PF04239">
    <property type="entry name" value="DUF421"/>
    <property type="match status" value="1"/>
</dbReference>
<dbReference type="Gene3D" id="3.30.240.20">
    <property type="entry name" value="bsu07140 like domains"/>
    <property type="match status" value="2"/>
</dbReference>
<evidence type="ECO:0000313" key="10">
    <source>
        <dbReference type="EMBL" id="KYG33171.1"/>
    </source>
</evidence>
<evidence type="ECO:0000259" key="8">
    <source>
        <dbReference type="Pfam" id="PF04239"/>
    </source>
</evidence>
<keyword evidence="6 7" id="KW-0472">Membrane</keyword>
<feature type="transmembrane region" description="Helical" evidence="7">
    <location>
        <begin position="6"/>
        <end position="27"/>
    </location>
</feature>
<evidence type="ECO:0000256" key="3">
    <source>
        <dbReference type="ARBA" id="ARBA00022475"/>
    </source>
</evidence>
<evidence type="ECO:0000256" key="4">
    <source>
        <dbReference type="ARBA" id="ARBA00022692"/>
    </source>
</evidence>
<dbReference type="AlphaFoldDB" id="A0A162ELD6"/>
<reference evidence="10" key="1">
    <citation type="submission" date="2016-02" db="EMBL/GenBank/DDBJ databases">
        <title>Genome sequence of Bacillus trypoxylicola KCTC 13244(T).</title>
        <authorList>
            <person name="Jeong H."/>
            <person name="Park S.-H."/>
            <person name="Choi S.-K."/>
        </authorList>
    </citation>
    <scope>NUCLEOTIDE SEQUENCE [LARGE SCALE GENOMIC DNA]</scope>
    <source>
        <strain evidence="10">KCTC 13244</strain>
    </source>
</reference>
<comment type="similarity">
    <text evidence="2">Belongs to the UPF0702 family.</text>
</comment>
<name>A0A162ELD6_9BACI</name>
<feature type="domain" description="YetF-like N-terminal transmembrane" evidence="9">
    <location>
        <begin position="6"/>
        <end position="80"/>
    </location>
</feature>